<dbReference type="GO" id="GO:0030288">
    <property type="term" value="C:outer membrane-bounded periplasmic space"/>
    <property type="evidence" value="ECO:0007669"/>
    <property type="project" value="TreeGrafter"/>
</dbReference>
<dbReference type="PANTHER" id="PTHR30532:SF24">
    <property type="entry name" value="FERRIC ENTEROBACTIN-BINDING PERIPLASMIC PROTEIN FEPB"/>
    <property type="match status" value="1"/>
</dbReference>
<comment type="similarity">
    <text evidence="2">Belongs to the bacterial solute-binding protein 8 family.</text>
</comment>
<evidence type="ECO:0000256" key="4">
    <source>
        <dbReference type="ARBA" id="ARBA00022729"/>
    </source>
</evidence>
<dbReference type="SUPFAM" id="SSF53807">
    <property type="entry name" value="Helical backbone' metal receptor"/>
    <property type="match status" value="1"/>
</dbReference>
<feature type="domain" description="Fe/B12 periplasmic-binding" evidence="7">
    <location>
        <begin position="71"/>
        <end position="350"/>
    </location>
</feature>
<dbReference type="InterPro" id="IPR002491">
    <property type="entry name" value="ABC_transptr_periplasmic_BD"/>
</dbReference>
<evidence type="ECO:0000313" key="8">
    <source>
        <dbReference type="EMBL" id="MCC2190238.1"/>
    </source>
</evidence>
<dbReference type="PANTHER" id="PTHR30532">
    <property type="entry name" value="IRON III DICITRATE-BINDING PERIPLASMIC PROTEIN"/>
    <property type="match status" value="1"/>
</dbReference>
<dbReference type="GO" id="GO:1901678">
    <property type="term" value="P:iron coordination entity transport"/>
    <property type="evidence" value="ECO:0007669"/>
    <property type="project" value="UniProtKB-ARBA"/>
</dbReference>
<evidence type="ECO:0000259" key="7">
    <source>
        <dbReference type="PROSITE" id="PS50983"/>
    </source>
</evidence>
<feature type="signal peptide" evidence="6">
    <location>
        <begin position="1"/>
        <end position="21"/>
    </location>
</feature>
<dbReference type="RefSeq" id="WP_227615370.1">
    <property type="nucleotide sequence ID" value="NZ_JAJEPR010000016.1"/>
</dbReference>
<gene>
    <name evidence="8" type="ORF">LKD71_10540</name>
</gene>
<organism evidence="8 9">
    <name type="scientific">Fusicatenibacter faecihominis</name>
    <dbReference type="NCBI Taxonomy" id="2881276"/>
    <lineage>
        <taxon>Bacteria</taxon>
        <taxon>Bacillati</taxon>
        <taxon>Bacillota</taxon>
        <taxon>Clostridia</taxon>
        <taxon>Lachnospirales</taxon>
        <taxon>Lachnospiraceae</taxon>
        <taxon>Fusicatenibacter</taxon>
    </lineage>
</organism>
<dbReference type="PROSITE" id="PS50983">
    <property type="entry name" value="FE_B12_PBP"/>
    <property type="match status" value="1"/>
</dbReference>
<dbReference type="AlphaFoldDB" id="A0AAE3DTI1"/>
<proteinExistence type="inferred from homology"/>
<reference evidence="8 9" key="1">
    <citation type="submission" date="2021-10" db="EMBL/GenBank/DDBJ databases">
        <title>Anaerobic single-cell dispensing facilitates the cultivation of human gut bacteria.</title>
        <authorList>
            <person name="Afrizal A."/>
        </authorList>
    </citation>
    <scope>NUCLEOTIDE SEQUENCE [LARGE SCALE GENOMIC DNA]</scope>
    <source>
        <strain evidence="8 9">CLA-AA-H277</strain>
    </source>
</reference>
<sequence>MKFKKLSVLFCSLLALTSVMAVSAAETETVSETEAASEEESTASGADEETEYPITIQHAYGETVIESKPERIATVGWENQDTPLALGIAPVGVSAANYGMVTENNLHPWTDEAFQELGVDAPNVFDDVDGLDFEAISDCDPDVILASYSGLTQEDYDTLSQIAPVIPYKENAWQTTWRDQTIENAEGMGMKAEGEAKVAEVEQLIQDKLADYPDLKGVKTAFCWINADDLSSFYIYLPSADPRAAYLLDLGLELPESVTKLAGDSTDFSITVSRENADQLSDVDMIVAYGDETLLDALQQDELMSQIPAVKNGAVALIDSTTALAGAATPSILSIPAEIDDYLSLLSAAQEKIK</sequence>
<keyword evidence="4 6" id="KW-0732">Signal</keyword>
<accession>A0AAE3DTI1</accession>
<name>A0AAE3DTI1_9FIRM</name>
<comment type="caution">
    <text evidence="8">The sequence shown here is derived from an EMBL/GenBank/DDBJ whole genome shotgun (WGS) entry which is preliminary data.</text>
</comment>
<feature type="compositionally biased region" description="Acidic residues" evidence="5">
    <location>
        <begin position="29"/>
        <end position="49"/>
    </location>
</feature>
<dbReference type="CDD" id="cd01146">
    <property type="entry name" value="FhuD"/>
    <property type="match status" value="1"/>
</dbReference>
<feature type="chain" id="PRO_5041937208" evidence="6">
    <location>
        <begin position="22"/>
        <end position="354"/>
    </location>
</feature>
<dbReference type="Proteomes" id="UP001197875">
    <property type="component" value="Unassembled WGS sequence"/>
</dbReference>
<dbReference type="Gene3D" id="3.40.50.1980">
    <property type="entry name" value="Nitrogenase molybdenum iron protein domain"/>
    <property type="match status" value="2"/>
</dbReference>
<dbReference type="Pfam" id="PF01497">
    <property type="entry name" value="Peripla_BP_2"/>
    <property type="match status" value="1"/>
</dbReference>
<evidence type="ECO:0000256" key="3">
    <source>
        <dbReference type="ARBA" id="ARBA00022448"/>
    </source>
</evidence>
<evidence type="ECO:0000256" key="6">
    <source>
        <dbReference type="SAM" id="SignalP"/>
    </source>
</evidence>
<protein>
    <submittedName>
        <fullName evidence="8">Iron-siderophore ABC transporter substrate-binding protein</fullName>
    </submittedName>
</protein>
<feature type="region of interest" description="Disordered" evidence="5">
    <location>
        <begin position="28"/>
        <end position="49"/>
    </location>
</feature>
<keyword evidence="3" id="KW-0813">Transport</keyword>
<dbReference type="InterPro" id="IPR051313">
    <property type="entry name" value="Bact_iron-sidero_bind"/>
</dbReference>
<keyword evidence="9" id="KW-1185">Reference proteome</keyword>
<comment type="subcellular location">
    <subcellularLocation>
        <location evidence="1">Cell envelope</location>
    </subcellularLocation>
</comment>
<evidence type="ECO:0000256" key="2">
    <source>
        <dbReference type="ARBA" id="ARBA00008814"/>
    </source>
</evidence>
<evidence type="ECO:0000313" key="9">
    <source>
        <dbReference type="Proteomes" id="UP001197875"/>
    </source>
</evidence>
<evidence type="ECO:0000256" key="1">
    <source>
        <dbReference type="ARBA" id="ARBA00004196"/>
    </source>
</evidence>
<dbReference type="EMBL" id="JAJEPR010000016">
    <property type="protein sequence ID" value="MCC2190238.1"/>
    <property type="molecule type" value="Genomic_DNA"/>
</dbReference>
<evidence type="ECO:0000256" key="5">
    <source>
        <dbReference type="SAM" id="MobiDB-lite"/>
    </source>
</evidence>